<dbReference type="InterPro" id="IPR050508">
    <property type="entry name" value="Methyltransf_Superfamily"/>
</dbReference>
<reference evidence="3 4" key="1">
    <citation type="journal article" date="2023" name="IScience">
        <title>Expanded male sex-determining region conserved during the evolution of homothallism in the green alga Volvox.</title>
        <authorList>
            <person name="Yamamoto K."/>
            <person name="Matsuzaki R."/>
            <person name="Mahakham W."/>
            <person name="Heman W."/>
            <person name="Sekimoto H."/>
            <person name="Kawachi M."/>
            <person name="Minakuchi Y."/>
            <person name="Toyoda A."/>
            <person name="Nozaki H."/>
        </authorList>
    </citation>
    <scope>NUCLEOTIDE SEQUENCE [LARGE SCALE GENOMIC DNA]</scope>
    <source>
        <strain evidence="3 4">NIES-4468</strain>
    </source>
</reference>
<comment type="caution">
    <text evidence="3">The sequence shown here is derived from an EMBL/GenBank/DDBJ whole genome shotgun (WGS) entry which is preliminary data.</text>
</comment>
<feature type="region of interest" description="Disordered" evidence="1">
    <location>
        <begin position="42"/>
        <end position="61"/>
    </location>
</feature>
<name>A0ABQ5RU78_9CHLO</name>
<protein>
    <recommendedName>
        <fullName evidence="2">Methyltransferase domain-containing protein</fullName>
    </recommendedName>
</protein>
<dbReference type="InterPro" id="IPR029063">
    <property type="entry name" value="SAM-dependent_MTases_sf"/>
</dbReference>
<dbReference type="CDD" id="cd02440">
    <property type="entry name" value="AdoMet_MTases"/>
    <property type="match status" value="1"/>
</dbReference>
<evidence type="ECO:0000313" key="3">
    <source>
        <dbReference type="EMBL" id="GLI61171.1"/>
    </source>
</evidence>
<feature type="region of interest" description="Disordered" evidence="1">
    <location>
        <begin position="188"/>
        <end position="209"/>
    </location>
</feature>
<dbReference type="EMBL" id="BSDZ01000009">
    <property type="protein sequence ID" value="GLI61171.1"/>
    <property type="molecule type" value="Genomic_DNA"/>
</dbReference>
<dbReference type="PANTHER" id="PTHR42912">
    <property type="entry name" value="METHYLTRANSFERASE"/>
    <property type="match status" value="1"/>
</dbReference>
<dbReference type="InterPro" id="IPR041698">
    <property type="entry name" value="Methyltransf_25"/>
</dbReference>
<evidence type="ECO:0000259" key="2">
    <source>
        <dbReference type="Pfam" id="PF13649"/>
    </source>
</evidence>
<dbReference type="Gene3D" id="3.40.50.150">
    <property type="entry name" value="Vaccinia Virus protein VP39"/>
    <property type="match status" value="1"/>
</dbReference>
<keyword evidence="4" id="KW-1185">Reference proteome</keyword>
<accession>A0ABQ5RU78</accession>
<evidence type="ECO:0000313" key="4">
    <source>
        <dbReference type="Proteomes" id="UP001165090"/>
    </source>
</evidence>
<gene>
    <name evidence="3" type="ORF">VaNZ11_003459</name>
</gene>
<dbReference type="Proteomes" id="UP001165090">
    <property type="component" value="Unassembled WGS sequence"/>
</dbReference>
<sequence length="541" mass="60749">MLVACGLRRMKYPNQFLTRNTRCRLVATRAVQVETEVKDASNAPSELKSYQADGATPPQTPPVSYPVAAPAVSAVDAVEISPKVADLDAQRFQLHPSVQYWQSFTSYINTTFVDTDLRSLPATLQQLVQRTSDSAVLRDPRAAAYWAYHTARMSFFIGQAVTGLFAHHLSETLPSSITGLSSSWAEGGNISSGGTQRKEGFSSADAKTPFQRISSNAGRELLNRVNEVLGTFGQDYDNIRAGIYPMPWDMTPSHRQNNPLFMLARTTQSMRESVATLRRRVRGQAQPMWLSSSLYPQYYTKTYHYQTDGWLSDRSARIYEHNTELLFLGRQDAMQRTSLLPIAEYMREATLGGRSPRDVKLLEVAAGTGRFHTFIKDAYPEMPSVVSDMSPFYLDRARNNLSYWRALRQPGRRLGGVDDTGVTRFLQTAAEQIDAPDQEYDLVVCLYLFHELPEAVRRQAAAEFFRVLQPGGMAVLTDSVQLGDRPAWDESIGAFGDFNEPYYRSYVSCDLGAMFEEVGFMCDTKYLCSATKTLSFRKPLD</sequence>
<proteinExistence type="predicted"/>
<organism evidence="3 4">
    <name type="scientific">Volvox africanus</name>
    <dbReference type="NCBI Taxonomy" id="51714"/>
    <lineage>
        <taxon>Eukaryota</taxon>
        <taxon>Viridiplantae</taxon>
        <taxon>Chlorophyta</taxon>
        <taxon>core chlorophytes</taxon>
        <taxon>Chlorophyceae</taxon>
        <taxon>CS clade</taxon>
        <taxon>Chlamydomonadales</taxon>
        <taxon>Volvocaceae</taxon>
        <taxon>Volvox</taxon>
    </lineage>
</organism>
<feature type="domain" description="Methyltransferase" evidence="2">
    <location>
        <begin position="362"/>
        <end position="472"/>
    </location>
</feature>
<dbReference type="PANTHER" id="PTHR42912:SF81">
    <property type="entry name" value="METHYLTRANSFERASE DOMAIN-CONTAINING PROTEIN"/>
    <property type="match status" value="1"/>
</dbReference>
<dbReference type="SUPFAM" id="SSF53335">
    <property type="entry name" value="S-adenosyl-L-methionine-dependent methyltransferases"/>
    <property type="match status" value="1"/>
</dbReference>
<dbReference type="Pfam" id="PF13649">
    <property type="entry name" value="Methyltransf_25"/>
    <property type="match status" value="1"/>
</dbReference>
<evidence type="ECO:0000256" key="1">
    <source>
        <dbReference type="SAM" id="MobiDB-lite"/>
    </source>
</evidence>